<dbReference type="Proteomes" id="UP000029385">
    <property type="component" value="Unassembled WGS sequence"/>
</dbReference>
<dbReference type="SUPFAM" id="SSF56935">
    <property type="entry name" value="Porins"/>
    <property type="match status" value="1"/>
</dbReference>
<feature type="region of interest" description="Disordered" evidence="1">
    <location>
        <begin position="65"/>
        <end position="88"/>
    </location>
</feature>
<evidence type="ECO:0000313" key="4">
    <source>
        <dbReference type="Proteomes" id="UP000029385"/>
    </source>
</evidence>
<protein>
    <recommendedName>
        <fullName evidence="5">Porin</fullName>
    </recommendedName>
</protein>
<feature type="signal peptide" evidence="2">
    <location>
        <begin position="1"/>
        <end position="20"/>
    </location>
</feature>
<feature type="compositionally biased region" description="Low complexity" evidence="1">
    <location>
        <begin position="76"/>
        <end position="88"/>
    </location>
</feature>
<sequence>MKQSLLCLCILAGLSSPVLAAPAAQDKHVEDLEARIKVLEANAEAMRQQAAEAMSALQATREEIEALKQSQQTPVASEEAPAAPSGDASAANAFNPAISIILNGSYAHHSLNPDSYNRSGFPLAGEAGPGVQGLSLGESEIAFSSNIDEKFYGQLTLAIGSEDGQDEVGVEEAYIETTSLPDGLTLRAGRFFSNIGYLNNHHAHTDNFSDRPLAYQAFLGNQYGDDGVQLKWVAPTDLFFEVGGEVMRGQNYPSGGAAHSGVGVHTLFAHAGGDVGLENSWLAGVSVLQSKTEGGEDGFTGDNRLYVADMTWRWAPQGNSKDGGITLRGEYFVDDRDGEYVDAVDPLLNQAWTGKRHGAYVEGVWRINRTWDAGYRYDRLWAQDTGPVASDFDPYRHNVMVTWRNSEFSLLRLQFSQDRPNPNDTDNAVTLQYQTALGAHGAHKF</sequence>
<gene>
    <name evidence="3" type="ORF">N789_12580</name>
</gene>
<proteinExistence type="predicted"/>
<dbReference type="eggNOG" id="COG3746">
    <property type="taxonomic scope" value="Bacteria"/>
</dbReference>
<evidence type="ECO:0000256" key="2">
    <source>
        <dbReference type="SAM" id="SignalP"/>
    </source>
</evidence>
<accession>A0A091AS12</accession>
<dbReference type="PATRIC" id="fig|1121015.4.peg.1985"/>
<feature type="chain" id="PRO_5001870480" description="Porin" evidence="2">
    <location>
        <begin position="21"/>
        <end position="445"/>
    </location>
</feature>
<name>A0A091AS12_9GAMM</name>
<dbReference type="EMBL" id="AVCI01000007">
    <property type="protein sequence ID" value="KFN42953.1"/>
    <property type="molecule type" value="Genomic_DNA"/>
</dbReference>
<reference evidence="3 4" key="1">
    <citation type="submission" date="2013-09" db="EMBL/GenBank/DDBJ databases">
        <title>Genome sequencing of Arenimonas oryziterrae.</title>
        <authorList>
            <person name="Chen F."/>
            <person name="Wang G."/>
        </authorList>
    </citation>
    <scope>NUCLEOTIDE SEQUENCE [LARGE SCALE GENOMIC DNA]</scope>
    <source>
        <strain evidence="3 4">YC6267</strain>
    </source>
</reference>
<dbReference type="Gene3D" id="2.40.160.10">
    <property type="entry name" value="Porin"/>
    <property type="match status" value="1"/>
</dbReference>
<keyword evidence="4" id="KW-1185">Reference proteome</keyword>
<organism evidence="3 4">
    <name type="scientific">Arenimonas oryziterrae DSM 21050 = YC6267</name>
    <dbReference type="NCBI Taxonomy" id="1121015"/>
    <lineage>
        <taxon>Bacteria</taxon>
        <taxon>Pseudomonadati</taxon>
        <taxon>Pseudomonadota</taxon>
        <taxon>Gammaproteobacteria</taxon>
        <taxon>Lysobacterales</taxon>
        <taxon>Lysobacteraceae</taxon>
        <taxon>Arenimonas</taxon>
    </lineage>
</organism>
<dbReference type="RefSeq" id="WP_022969817.1">
    <property type="nucleotide sequence ID" value="NZ_ATVD01000004.1"/>
</dbReference>
<evidence type="ECO:0008006" key="5">
    <source>
        <dbReference type="Google" id="ProtNLM"/>
    </source>
</evidence>
<comment type="caution">
    <text evidence="3">The sequence shown here is derived from an EMBL/GenBank/DDBJ whole genome shotgun (WGS) entry which is preliminary data.</text>
</comment>
<evidence type="ECO:0000313" key="3">
    <source>
        <dbReference type="EMBL" id="KFN42953.1"/>
    </source>
</evidence>
<dbReference type="OrthoDB" id="9788733at2"/>
<evidence type="ECO:0000256" key="1">
    <source>
        <dbReference type="SAM" id="MobiDB-lite"/>
    </source>
</evidence>
<dbReference type="AlphaFoldDB" id="A0A091AS12"/>
<dbReference type="InterPro" id="IPR023614">
    <property type="entry name" value="Porin_dom_sf"/>
</dbReference>
<keyword evidence="2" id="KW-0732">Signal</keyword>
<dbReference type="STRING" id="1121015.GCA_000420545_02208"/>